<reference evidence="2 3" key="1">
    <citation type="journal article" date="2023" name="Arcadia Sci">
        <title>De novo assembly of a long-read Amblyomma americanum tick genome.</title>
        <authorList>
            <person name="Chou S."/>
            <person name="Poskanzer K.E."/>
            <person name="Rollins M."/>
            <person name="Thuy-Boun P.S."/>
        </authorList>
    </citation>
    <scope>NUCLEOTIDE SEQUENCE [LARGE SCALE GENOMIC DNA]</scope>
    <source>
        <strain evidence="2">F_SG_1</strain>
        <tissue evidence="2">Salivary glands</tissue>
    </source>
</reference>
<dbReference type="Proteomes" id="UP001321473">
    <property type="component" value="Unassembled WGS sequence"/>
</dbReference>
<keyword evidence="3" id="KW-1185">Reference proteome</keyword>
<dbReference type="EMBL" id="JARKHS020031445">
    <property type="protein sequence ID" value="KAK8761192.1"/>
    <property type="molecule type" value="Genomic_DNA"/>
</dbReference>
<evidence type="ECO:0000313" key="2">
    <source>
        <dbReference type="EMBL" id="KAK8761192.1"/>
    </source>
</evidence>
<accession>A0AAQ4DFF2</accession>
<dbReference type="AlphaFoldDB" id="A0AAQ4DFF2"/>
<comment type="caution">
    <text evidence="2">The sequence shown here is derived from an EMBL/GenBank/DDBJ whole genome shotgun (WGS) entry which is preliminary data.</text>
</comment>
<organism evidence="2 3">
    <name type="scientific">Amblyomma americanum</name>
    <name type="common">Lone star tick</name>
    <dbReference type="NCBI Taxonomy" id="6943"/>
    <lineage>
        <taxon>Eukaryota</taxon>
        <taxon>Metazoa</taxon>
        <taxon>Ecdysozoa</taxon>
        <taxon>Arthropoda</taxon>
        <taxon>Chelicerata</taxon>
        <taxon>Arachnida</taxon>
        <taxon>Acari</taxon>
        <taxon>Parasitiformes</taxon>
        <taxon>Ixodida</taxon>
        <taxon>Ixodoidea</taxon>
        <taxon>Ixodidae</taxon>
        <taxon>Amblyomminae</taxon>
        <taxon>Amblyomma</taxon>
    </lineage>
</organism>
<feature type="region of interest" description="Disordered" evidence="1">
    <location>
        <begin position="32"/>
        <end position="103"/>
    </location>
</feature>
<gene>
    <name evidence="2" type="ORF">V5799_027542</name>
</gene>
<evidence type="ECO:0000256" key="1">
    <source>
        <dbReference type="SAM" id="MobiDB-lite"/>
    </source>
</evidence>
<protein>
    <submittedName>
        <fullName evidence="2">Uncharacterized protein</fullName>
    </submittedName>
</protein>
<proteinExistence type="predicted"/>
<sequence length="103" mass="10975">MLSTSTRGTRRLYKRSWPGDSELYSAFSVPAASLPQKRRSRALNADAGVVHPRGDRHSLPSVPGRPGAPRPALDGLQSHGQRREAAGGPQGTPTRPSAHTTAE</sequence>
<feature type="compositionally biased region" description="Polar residues" evidence="1">
    <location>
        <begin position="91"/>
        <end position="103"/>
    </location>
</feature>
<name>A0AAQ4DFF2_AMBAM</name>
<evidence type="ECO:0000313" key="3">
    <source>
        <dbReference type="Proteomes" id="UP001321473"/>
    </source>
</evidence>